<reference evidence="5" key="2">
    <citation type="submission" date="2025-04" db="UniProtKB">
        <authorList>
            <consortium name="RefSeq"/>
        </authorList>
    </citation>
    <scope>IDENTIFICATION</scope>
    <source>
        <strain evidence="5">DH4</strain>
        <tissue evidence="5">Whole body</tissue>
    </source>
</reference>
<gene>
    <name evidence="5" type="primary">LOC100578776</name>
</gene>
<feature type="signal peptide" evidence="2">
    <location>
        <begin position="1"/>
        <end position="21"/>
    </location>
</feature>
<dbReference type="GeneID" id="100578776"/>
<dbReference type="RefSeq" id="XP_003250547.2">
    <property type="nucleotide sequence ID" value="XM_003250499.4"/>
</dbReference>
<reference evidence="3" key="1">
    <citation type="submission" date="2021-01" db="UniProtKB">
        <authorList>
            <consortium name="EnsemblMetazoa"/>
        </authorList>
    </citation>
    <scope>IDENTIFICATION</scope>
    <source>
        <strain evidence="3">DH4</strain>
    </source>
</reference>
<dbReference type="KEGG" id="ame:100578776"/>
<keyword evidence="2" id="KW-0732">Signal</keyword>
<dbReference type="OrthoDB" id="6287506at2759"/>
<name>A0A7M7GAL9_APIME</name>
<feature type="compositionally biased region" description="Acidic residues" evidence="1">
    <location>
        <begin position="441"/>
        <end position="451"/>
    </location>
</feature>
<proteinExistence type="predicted"/>
<sequence>MELFELFVLLLVVSTMNSVSCHHHHRGVHGVDVDKKKDRDTMDHAKRYTASDNDNNNDNKNVVLPEGEKQGRGLPKGEEMRRTAPFSERRLEKMLEKAILKIITGDLSTGDMLLLKSLNYSLEEVLAIRERELSKKRDEQESRKKKEGARSWTKVLSYGGDGERKVKNWNKKSTDRPFSRNPDSEVNGKREGKRSRHADGSPSYKDFDFEAYNRQAILDYENLPSNVEFQQSWSEAVDYEEVTKASKEEDIANNLHRDFDRVMEPHVVFKIRYDDSEFDSGSSSDETSKNRSRTSKHRPDSSTTTRHTTLRNAGNPFHASPSPPSMSSTTTATLPLVYQLSSINVRSNYLSNDYSTTAASSSRANTNTTESTVPDETSNGKNETNIDVRVINSTDNKVSILKNEGKSNENKKISEYEGLEWVEDDVYRVLPEFVDSLSFENTEENETSDYEDSSHDSRLNWNTEENENSTLGYLNDTPDSVKLFVSNNNISAGNLPLANLSSYLQVAIAHRRGGNLTSSFDSQGEKAIEDIKTRVLALTGRFNLSTDANQIQRERLTMFSPTCQIPRNTDQDAWTDSFSMNMHFQLNLTSSDHVIAAKLRIFKLPQENVTFSSESTFDDEEEDEKKIRISVYYYTKTLKRHRSKKRLMDSVVTPLTFKGTHLALDVRQGLRFWRLNPRNSHGSGSNHGLVIQVEDQDGRPLKPALYIQQPSCVDQDSDQKAYQRVPALFIRACTRYVRIVNGKTETYVNCRH</sequence>
<dbReference type="Proteomes" id="UP000005203">
    <property type="component" value="Linkage group LG14"/>
</dbReference>
<dbReference type="AlphaFoldDB" id="A0A7M7GAL9"/>
<accession>A0A8B6XW04</accession>
<dbReference type="EnsemblMetazoa" id="XM_003250499">
    <property type="protein sequence ID" value="XP_003250547"/>
    <property type="gene ID" value="LOC100578776"/>
</dbReference>
<protein>
    <submittedName>
        <fullName evidence="5">Uncharacterized protein LOC100578776 isoform X1</fullName>
    </submittedName>
</protein>
<accession>A0A7M7GAL9</accession>
<organism evidence="3">
    <name type="scientific">Apis mellifera</name>
    <name type="common">Honeybee</name>
    <dbReference type="NCBI Taxonomy" id="7460"/>
    <lineage>
        <taxon>Eukaryota</taxon>
        <taxon>Metazoa</taxon>
        <taxon>Ecdysozoa</taxon>
        <taxon>Arthropoda</taxon>
        <taxon>Hexapoda</taxon>
        <taxon>Insecta</taxon>
        <taxon>Pterygota</taxon>
        <taxon>Neoptera</taxon>
        <taxon>Endopterygota</taxon>
        <taxon>Hymenoptera</taxon>
        <taxon>Apocrita</taxon>
        <taxon>Aculeata</taxon>
        <taxon>Apoidea</taxon>
        <taxon>Anthophila</taxon>
        <taxon>Apidae</taxon>
        <taxon>Apis</taxon>
    </lineage>
</organism>
<evidence type="ECO:0000313" key="4">
    <source>
        <dbReference type="Proteomes" id="UP000005203"/>
    </source>
</evidence>
<feature type="region of interest" description="Disordered" evidence="1">
    <location>
        <begin position="163"/>
        <end position="206"/>
    </location>
</feature>
<feature type="region of interest" description="Disordered" evidence="1">
    <location>
        <begin position="46"/>
        <end position="85"/>
    </location>
</feature>
<evidence type="ECO:0000313" key="5">
    <source>
        <dbReference type="RefSeq" id="XP_003250547.2"/>
    </source>
</evidence>
<feature type="region of interest" description="Disordered" evidence="1">
    <location>
        <begin position="439"/>
        <end position="461"/>
    </location>
</feature>
<evidence type="ECO:0000256" key="2">
    <source>
        <dbReference type="SAM" id="SignalP"/>
    </source>
</evidence>
<evidence type="ECO:0000313" key="3">
    <source>
        <dbReference type="EnsemblMetazoa" id="XP_003250547"/>
    </source>
</evidence>
<feature type="compositionally biased region" description="Polar residues" evidence="1">
    <location>
        <begin position="301"/>
        <end position="312"/>
    </location>
</feature>
<feature type="compositionally biased region" description="Low complexity" evidence="1">
    <location>
        <begin position="356"/>
        <end position="372"/>
    </location>
</feature>
<feature type="compositionally biased region" description="Basic and acidic residues" evidence="1">
    <location>
        <begin position="66"/>
        <end position="85"/>
    </location>
</feature>
<feature type="chain" id="PRO_5044659304" evidence="2">
    <location>
        <begin position="22"/>
        <end position="752"/>
    </location>
</feature>
<feature type="compositionally biased region" description="Low complexity" evidence="1">
    <location>
        <begin position="52"/>
        <end position="61"/>
    </location>
</feature>
<feature type="compositionally biased region" description="Basic and acidic residues" evidence="1">
    <location>
        <begin position="163"/>
        <end position="190"/>
    </location>
</feature>
<evidence type="ECO:0000256" key="1">
    <source>
        <dbReference type="SAM" id="MobiDB-lite"/>
    </source>
</evidence>
<feature type="region of interest" description="Disordered" evidence="1">
    <location>
        <begin position="356"/>
        <end position="382"/>
    </location>
</feature>
<feature type="region of interest" description="Disordered" evidence="1">
    <location>
        <begin position="276"/>
        <end position="330"/>
    </location>
</feature>
<keyword evidence="4" id="KW-1185">Reference proteome</keyword>